<proteinExistence type="predicted"/>
<gene>
    <name evidence="2" type="ORF">I316_03648</name>
</gene>
<dbReference type="PANTHER" id="PTHR47668">
    <property type="entry name" value="DIENELACTONE HYDROLASE FAMILY PROTEIN (AFU_ORTHOLOGUE AFUA_6G01940)"/>
    <property type="match status" value="1"/>
</dbReference>
<dbReference type="Pfam" id="PF01738">
    <property type="entry name" value="DLH"/>
    <property type="match status" value="1"/>
</dbReference>
<evidence type="ECO:0000313" key="2">
    <source>
        <dbReference type="EMBL" id="OCF34607.1"/>
    </source>
</evidence>
<feature type="domain" description="Dienelactone hydrolase" evidence="1">
    <location>
        <begin position="29"/>
        <end position="239"/>
    </location>
</feature>
<dbReference type="InterPro" id="IPR029058">
    <property type="entry name" value="AB_hydrolase_fold"/>
</dbReference>
<dbReference type="GO" id="GO:0016787">
    <property type="term" value="F:hydrolase activity"/>
    <property type="evidence" value="ECO:0007669"/>
    <property type="project" value="InterPro"/>
</dbReference>
<dbReference type="STRING" id="1296120.A0A1B9GU85"/>
<dbReference type="AlphaFoldDB" id="A0A1B9GU85"/>
<keyword evidence="3" id="KW-1185">Reference proteome</keyword>
<accession>A0A1B9GU85</accession>
<dbReference type="Gene3D" id="3.40.50.1820">
    <property type="entry name" value="alpha/beta hydrolase"/>
    <property type="match status" value="1"/>
</dbReference>
<dbReference type="EMBL" id="KV700124">
    <property type="protein sequence ID" value="OCF34607.1"/>
    <property type="molecule type" value="Genomic_DNA"/>
</dbReference>
<sequence>MSSHACCNLPPVQAEYTPKGSYITHGGLKTYAVGPEDAKAAVLIVYDVFGYSPQILQGADLIASQGYRVVMPDVLVGDYATPELFAPGNEDKKTAWFSRFPGGIPTQIDPIAKQAQTLRDDGFAKVVTFGFCWGYKVSVEAQSKVNADAIIGAHPTFPAPEDADKIDVPVCLFPTSGEDMTVINAIQKAVDAKLPGKNVVKYYPDEVHGFMAARGDLSGGKSTEAYAEAYQIAAKFLKDTV</sequence>
<dbReference type="InterPro" id="IPR002925">
    <property type="entry name" value="Dienelactn_hydro"/>
</dbReference>
<protein>
    <recommendedName>
        <fullName evidence="1">Dienelactone hydrolase domain-containing protein</fullName>
    </recommendedName>
</protein>
<name>A0A1B9GU85_9TREE</name>
<evidence type="ECO:0000313" key="3">
    <source>
        <dbReference type="Proteomes" id="UP000092666"/>
    </source>
</evidence>
<dbReference type="Proteomes" id="UP000092666">
    <property type="component" value="Unassembled WGS sequence"/>
</dbReference>
<dbReference type="OrthoDB" id="2147163at2759"/>
<dbReference type="SUPFAM" id="SSF53474">
    <property type="entry name" value="alpha/beta-Hydrolases"/>
    <property type="match status" value="1"/>
</dbReference>
<dbReference type="PANTHER" id="PTHR47668:SF1">
    <property type="entry name" value="DIENELACTONE HYDROLASE DOMAIN-CONTAINING PROTEIN-RELATED"/>
    <property type="match status" value="1"/>
</dbReference>
<evidence type="ECO:0000259" key="1">
    <source>
        <dbReference type="Pfam" id="PF01738"/>
    </source>
</evidence>
<reference evidence="3" key="2">
    <citation type="submission" date="2013-12" db="EMBL/GenBank/DDBJ databases">
        <title>Evolution of pathogenesis and genome organization in the Tremellales.</title>
        <authorList>
            <person name="Cuomo C."/>
            <person name="Litvintseva A."/>
            <person name="Heitman J."/>
            <person name="Chen Y."/>
            <person name="Sun S."/>
            <person name="Springer D."/>
            <person name="Dromer F."/>
            <person name="Young S."/>
            <person name="Zeng Q."/>
            <person name="Chapman S."/>
            <person name="Gujja S."/>
            <person name="Saif S."/>
            <person name="Birren B."/>
        </authorList>
    </citation>
    <scope>NUCLEOTIDE SEQUENCE [LARGE SCALE GENOMIC DNA]</scope>
    <source>
        <strain evidence="3">BCC8398</strain>
    </source>
</reference>
<organism evidence="2 3">
    <name type="scientific">Kwoniella heveanensis BCC8398</name>
    <dbReference type="NCBI Taxonomy" id="1296120"/>
    <lineage>
        <taxon>Eukaryota</taxon>
        <taxon>Fungi</taxon>
        <taxon>Dikarya</taxon>
        <taxon>Basidiomycota</taxon>
        <taxon>Agaricomycotina</taxon>
        <taxon>Tremellomycetes</taxon>
        <taxon>Tremellales</taxon>
        <taxon>Cryptococcaceae</taxon>
        <taxon>Kwoniella</taxon>
    </lineage>
</organism>
<reference evidence="2 3" key="1">
    <citation type="submission" date="2013-07" db="EMBL/GenBank/DDBJ databases">
        <title>The Genome Sequence of Cryptococcus heveanensis BCC8398.</title>
        <authorList>
            <consortium name="The Broad Institute Genome Sequencing Platform"/>
            <person name="Cuomo C."/>
            <person name="Litvintseva A."/>
            <person name="Chen Y."/>
            <person name="Heitman J."/>
            <person name="Sun S."/>
            <person name="Springer D."/>
            <person name="Dromer F."/>
            <person name="Young S.K."/>
            <person name="Zeng Q."/>
            <person name="Gargeya S."/>
            <person name="Fitzgerald M."/>
            <person name="Abouelleil A."/>
            <person name="Alvarado L."/>
            <person name="Berlin A.M."/>
            <person name="Chapman S.B."/>
            <person name="Dewar J."/>
            <person name="Goldberg J."/>
            <person name="Griggs A."/>
            <person name="Gujja S."/>
            <person name="Hansen M."/>
            <person name="Howarth C."/>
            <person name="Imamovic A."/>
            <person name="Larimer J."/>
            <person name="McCowan C."/>
            <person name="Murphy C."/>
            <person name="Pearson M."/>
            <person name="Priest M."/>
            <person name="Roberts A."/>
            <person name="Saif S."/>
            <person name="Shea T."/>
            <person name="Sykes S."/>
            <person name="Wortman J."/>
            <person name="Nusbaum C."/>
            <person name="Birren B."/>
        </authorList>
    </citation>
    <scope>NUCLEOTIDE SEQUENCE [LARGE SCALE GENOMIC DNA]</scope>
    <source>
        <strain evidence="2 3">BCC8398</strain>
    </source>
</reference>